<evidence type="ECO:0000259" key="4">
    <source>
        <dbReference type="Pfam" id="PF01712"/>
    </source>
</evidence>
<dbReference type="EMBL" id="JAKMXF010000133">
    <property type="protein sequence ID" value="KAI6656784.1"/>
    <property type="molecule type" value="Genomic_DNA"/>
</dbReference>
<evidence type="ECO:0000313" key="6">
    <source>
        <dbReference type="Proteomes" id="UP001165289"/>
    </source>
</evidence>
<dbReference type="InterPro" id="IPR031314">
    <property type="entry name" value="DNK_dom"/>
</dbReference>
<proteinExistence type="inferred from homology"/>
<keyword evidence="3" id="KW-0067">ATP-binding</keyword>
<dbReference type="GO" id="GO:0005739">
    <property type="term" value="C:mitochondrion"/>
    <property type="evidence" value="ECO:0007669"/>
    <property type="project" value="TreeGrafter"/>
</dbReference>
<accession>A0AAV7K812</accession>
<comment type="caution">
    <text evidence="5">The sequence shown here is derived from an EMBL/GenBank/DDBJ whole genome shotgun (WGS) entry which is preliminary data.</text>
</comment>
<keyword evidence="3" id="KW-0547">Nucleotide-binding</keyword>
<dbReference type="Gene3D" id="3.40.50.300">
    <property type="entry name" value="P-loop containing nucleotide triphosphate hydrolases"/>
    <property type="match status" value="1"/>
</dbReference>
<dbReference type="AlphaFoldDB" id="A0AAV7K812"/>
<protein>
    <recommendedName>
        <fullName evidence="4">Deoxynucleoside kinase domain-containing protein</fullName>
    </recommendedName>
</protein>
<dbReference type="PANTHER" id="PTHR10513">
    <property type="entry name" value="DEOXYNUCLEOSIDE KINASE"/>
    <property type="match status" value="1"/>
</dbReference>
<dbReference type="InterPro" id="IPR002624">
    <property type="entry name" value="DCK/DGK"/>
</dbReference>
<dbReference type="SUPFAM" id="SSF52540">
    <property type="entry name" value="P-loop containing nucleoside triphosphate hydrolases"/>
    <property type="match status" value="1"/>
</dbReference>
<feature type="binding site" evidence="3">
    <location>
        <begin position="15"/>
        <end position="23"/>
    </location>
    <ligand>
        <name>ATP</name>
        <dbReference type="ChEBI" id="CHEBI:30616"/>
    </ligand>
</feature>
<evidence type="ECO:0000256" key="3">
    <source>
        <dbReference type="PIRSR" id="PIRSR000705-3"/>
    </source>
</evidence>
<dbReference type="CDD" id="cd01673">
    <property type="entry name" value="dNK"/>
    <property type="match status" value="1"/>
</dbReference>
<dbReference type="PIRSF" id="PIRSF000705">
    <property type="entry name" value="DNK"/>
    <property type="match status" value="1"/>
</dbReference>
<dbReference type="Pfam" id="PF01712">
    <property type="entry name" value="dNK"/>
    <property type="match status" value="1"/>
</dbReference>
<evidence type="ECO:0000256" key="1">
    <source>
        <dbReference type="ARBA" id="ARBA00007420"/>
    </source>
</evidence>
<evidence type="ECO:0000256" key="2">
    <source>
        <dbReference type="PIRSR" id="PIRSR000705-1"/>
    </source>
</evidence>
<name>A0AAV7K812_9METZ</name>
<feature type="active site" description="Proton acceptor" evidence="2">
    <location>
        <position position="91"/>
    </location>
</feature>
<dbReference type="GO" id="GO:0005524">
    <property type="term" value="F:ATP binding"/>
    <property type="evidence" value="ECO:0007669"/>
    <property type="project" value="UniProtKB-KW"/>
</dbReference>
<dbReference type="Proteomes" id="UP001165289">
    <property type="component" value="Unassembled WGS sequence"/>
</dbReference>
<sequence>MKQLEQNKYRVVVEGNIACGKSTLLRHLSKVPFTEVHYEPIDRWRNIEGENLLARYYSNATRYAYLFQQNVLQTMMEIHHLPQTEPLFVMERSAFSSRYCFVKTLYENRSIEDLEFNCFDRWFKWLMRERPPSVDLIIYLRTSPETCLQRLYSRSREEDKALLLPFIKSLDVCYEQWLGTPDNHIWHNNTPVLLLDGNLDVGSDAALHNKMVSQIIQKLENITPPEKVMKAQIEVSN</sequence>
<dbReference type="InterPro" id="IPR050566">
    <property type="entry name" value="Deoxyribonucleoside_kinase"/>
</dbReference>
<evidence type="ECO:0000313" key="5">
    <source>
        <dbReference type="EMBL" id="KAI6656784.1"/>
    </source>
</evidence>
<keyword evidence="6" id="KW-1185">Reference proteome</keyword>
<dbReference type="PANTHER" id="PTHR10513:SF24">
    <property type="entry name" value="THYMIDINE KINASE 2, MITOCHONDRIAL"/>
    <property type="match status" value="1"/>
</dbReference>
<dbReference type="InterPro" id="IPR027417">
    <property type="entry name" value="P-loop_NTPase"/>
</dbReference>
<organism evidence="5 6">
    <name type="scientific">Oopsacas minuta</name>
    <dbReference type="NCBI Taxonomy" id="111878"/>
    <lineage>
        <taxon>Eukaryota</taxon>
        <taxon>Metazoa</taxon>
        <taxon>Porifera</taxon>
        <taxon>Hexactinellida</taxon>
        <taxon>Hexasterophora</taxon>
        <taxon>Lyssacinosida</taxon>
        <taxon>Leucopsacidae</taxon>
        <taxon>Oopsacas</taxon>
    </lineage>
</organism>
<comment type="similarity">
    <text evidence="1">Belongs to the DCK/DGK family.</text>
</comment>
<feature type="binding site" evidence="3">
    <location>
        <begin position="150"/>
        <end position="154"/>
    </location>
    <ligand>
        <name>ATP</name>
        <dbReference type="ChEBI" id="CHEBI:30616"/>
    </ligand>
</feature>
<reference evidence="5 6" key="1">
    <citation type="journal article" date="2023" name="BMC Biol.">
        <title>The compact genome of the sponge Oopsacas minuta (Hexactinellida) is lacking key metazoan core genes.</title>
        <authorList>
            <person name="Santini S."/>
            <person name="Schenkelaars Q."/>
            <person name="Jourda C."/>
            <person name="Duchesne M."/>
            <person name="Belahbib H."/>
            <person name="Rocher C."/>
            <person name="Selva M."/>
            <person name="Riesgo A."/>
            <person name="Vervoort M."/>
            <person name="Leys S.P."/>
            <person name="Kodjabachian L."/>
            <person name="Le Bivic A."/>
            <person name="Borchiellini C."/>
            <person name="Claverie J.M."/>
            <person name="Renard E."/>
        </authorList>
    </citation>
    <scope>NUCLEOTIDE SEQUENCE [LARGE SCALE GENOMIC DNA]</scope>
    <source>
        <strain evidence="5">SPO-2</strain>
    </source>
</reference>
<gene>
    <name evidence="5" type="ORF">LOD99_16087</name>
</gene>
<dbReference type="GO" id="GO:0019136">
    <property type="term" value="F:deoxynucleoside kinase activity"/>
    <property type="evidence" value="ECO:0007669"/>
    <property type="project" value="InterPro"/>
</dbReference>
<feature type="domain" description="Deoxynucleoside kinase" evidence="4">
    <location>
        <begin position="12"/>
        <end position="217"/>
    </location>
</feature>